<evidence type="ECO:0000259" key="1">
    <source>
        <dbReference type="PROSITE" id="PS50878"/>
    </source>
</evidence>
<dbReference type="PROSITE" id="PS50878">
    <property type="entry name" value="RT_POL"/>
    <property type="match status" value="1"/>
</dbReference>
<dbReference type="InterPro" id="IPR000477">
    <property type="entry name" value="RT_dom"/>
</dbReference>
<sequence>MSRLDRFLLSEDWCMVWPDCVRVALMCGLSDHCPLSLTKDEWDVDGRLKEIQEKRKVLESKGESEELLESEREELLFLSSQVFSLSKMSCINQWQKFRLIWLKDEDANSKIFHGMMTSRRRCNALSSVLVDGDVVEGVAGIREAVFHHFDNHFRLVNIVQPQIDNLQFSSINASDAYYLEKPFDEVEVKQTGDLMRFLLEFYANGKLVKGSNRTFIVLIPKVANPQRISDFRPISLVGCMYKILAKVLANRSKLVMDTVISEPQSTFVKGRQIMDGILIANEVVDDAKKLKKEFILFNVDFEKAYDSVEWDYLNSVMAKMGFSVKLRQLIMTCVSTTTASVLVNGSPIEEFCIGRGLRQGDHLSPFLFLIAAEGLNVMLKASVDTDLFKGYQIGNEDRDVFADDTLILGERSWANIRVLKANLILFELISGLKVNFHRSLLVGVNVVDSWLVDAAYVLNCKIGRIPFIYLGLHIGGNARLHSFWAPLVEKIRGSDRESGGLGVRRVKEFNLALLGKWCWRLLEELEEMWCKVLKAKYELREGQVDSGGSKASRRWKDIINIRNGNDAYGGSWFGDHIERKVGNDVSVVDMRRLGWGPSGNGWACESIPDSWVWIADAVTGYSVGVAYHLLTHMVQREASTFRDLVCNKFVPLKVSTFAWRLLFDRVWSIRGS</sequence>
<protein>
    <recommendedName>
        <fullName evidence="1">Reverse transcriptase domain-containing protein</fullName>
    </recommendedName>
</protein>
<evidence type="ECO:0000313" key="3">
    <source>
        <dbReference type="Proteomes" id="UP000242715"/>
    </source>
</evidence>
<dbReference type="PANTHER" id="PTHR46890">
    <property type="entry name" value="NON-LTR RETROLELEMENT REVERSE TRANSCRIPTASE-LIKE PROTEIN-RELATED"/>
    <property type="match status" value="1"/>
</dbReference>
<reference evidence="3" key="1">
    <citation type="journal article" date="2017" name="Front. Plant Sci.">
        <title>Climate Clever Clovers: New Paradigm to Reduce the Environmental Footprint of Ruminants by Breeding Low Methanogenic Forages Utilizing Haplotype Variation.</title>
        <authorList>
            <person name="Kaur P."/>
            <person name="Appels R."/>
            <person name="Bayer P.E."/>
            <person name="Keeble-Gagnere G."/>
            <person name="Wang J."/>
            <person name="Hirakawa H."/>
            <person name="Shirasawa K."/>
            <person name="Vercoe P."/>
            <person name="Stefanova K."/>
            <person name="Durmic Z."/>
            <person name="Nichols P."/>
            <person name="Revell C."/>
            <person name="Isobe S.N."/>
            <person name="Edwards D."/>
            <person name="Erskine W."/>
        </authorList>
    </citation>
    <scope>NUCLEOTIDE SEQUENCE [LARGE SCALE GENOMIC DNA]</scope>
    <source>
        <strain evidence="3">cv. Daliak</strain>
    </source>
</reference>
<organism evidence="2 3">
    <name type="scientific">Trifolium subterraneum</name>
    <name type="common">Subterranean clover</name>
    <dbReference type="NCBI Taxonomy" id="3900"/>
    <lineage>
        <taxon>Eukaryota</taxon>
        <taxon>Viridiplantae</taxon>
        <taxon>Streptophyta</taxon>
        <taxon>Embryophyta</taxon>
        <taxon>Tracheophyta</taxon>
        <taxon>Spermatophyta</taxon>
        <taxon>Magnoliopsida</taxon>
        <taxon>eudicotyledons</taxon>
        <taxon>Gunneridae</taxon>
        <taxon>Pentapetalae</taxon>
        <taxon>rosids</taxon>
        <taxon>fabids</taxon>
        <taxon>Fabales</taxon>
        <taxon>Fabaceae</taxon>
        <taxon>Papilionoideae</taxon>
        <taxon>50 kb inversion clade</taxon>
        <taxon>NPAAA clade</taxon>
        <taxon>Hologalegina</taxon>
        <taxon>IRL clade</taxon>
        <taxon>Trifolieae</taxon>
        <taxon>Trifolium</taxon>
    </lineage>
</organism>
<evidence type="ECO:0000313" key="2">
    <source>
        <dbReference type="EMBL" id="GAU32797.1"/>
    </source>
</evidence>
<dbReference type="PANTHER" id="PTHR46890:SF50">
    <property type="entry name" value="RNA-DIRECTED DNA POLYMERASE, EUKARYOTA, REVERSE TRANSCRIPTASE ZINC-BINDING DOMAIN PROTEIN-RELATED"/>
    <property type="match status" value="1"/>
</dbReference>
<dbReference type="Pfam" id="PF00078">
    <property type="entry name" value="RVT_1"/>
    <property type="match status" value="1"/>
</dbReference>
<dbReference type="EMBL" id="DF973505">
    <property type="protein sequence ID" value="GAU32797.1"/>
    <property type="molecule type" value="Genomic_DNA"/>
</dbReference>
<dbReference type="CDD" id="cd01650">
    <property type="entry name" value="RT_nLTR_like"/>
    <property type="match status" value="1"/>
</dbReference>
<keyword evidence="3" id="KW-1185">Reference proteome</keyword>
<proteinExistence type="predicted"/>
<dbReference type="AlphaFoldDB" id="A0A2Z6NS44"/>
<dbReference type="Proteomes" id="UP000242715">
    <property type="component" value="Unassembled WGS sequence"/>
</dbReference>
<name>A0A2Z6NS44_TRISU</name>
<dbReference type="InterPro" id="IPR052343">
    <property type="entry name" value="Retrotransposon-Effector_Assoc"/>
</dbReference>
<gene>
    <name evidence="2" type="ORF">TSUD_152460</name>
</gene>
<dbReference type="OrthoDB" id="1421278at2759"/>
<feature type="domain" description="Reverse transcriptase" evidence="1">
    <location>
        <begin position="200"/>
        <end position="474"/>
    </location>
</feature>
<accession>A0A2Z6NS44</accession>